<comment type="caution">
    <text evidence="1">The sequence shown here is derived from an EMBL/GenBank/DDBJ whole genome shotgun (WGS) entry which is preliminary data.</text>
</comment>
<name>A0AA86Q7P7_9EUKA</name>
<evidence type="ECO:0000313" key="2">
    <source>
        <dbReference type="EMBL" id="CAL6079572.1"/>
    </source>
</evidence>
<dbReference type="EMBL" id="CATOUU010000842">
    <property type="protein sequence ID" value="CAI9953880.1"/>
    <property type="molecule type" value="Genomic_DNA"/>
</dbReference>
<protein>
    <submittedName>
        <fullName evidence="2">Hypothetical_protein</fullName>
    </submittedName>
</protein>
<evidence type="ECO:0000313" key="3">
    <source>
        <dbReference type="Proteomes" id="UP001642409"/>
    </source>
</evidence>
<keyword evidence="3" id="KW-1185">Reference proteome</keyword>
<accession>A0AA86Q7P7</accession>
<dbReference type="EMBL" id="CAXDID020000341">
    <property type="protein sequence ID" value="CAL6079572.1"/>
    <property type="molecule type" value="Genomic_DNA"/>
</dbReference>
<gene>
    <name evidence="1" type="ORF">HINF_LOCUS41525</name>
    <name evidence="2" type="ORF">HINF_LOCUS59449</name>
</gene>
<organism evidence="1">
    <name type="scientific">Hexamita inflata</name>
    <dbReference type="NCBI Taxonomy" id="28002"/>
    <lineage>
        <taxon>Eukaryota</taxon>
        <taxon>Metamonada</taxon>
        <taxon>Diplomonadida</taxon>
        <taxon>Hexamitidae</taxon>
        <taxon>Hexamitinae</taxon>
        <taxon>Hexamita</taxon>
    </lineage>
</organism>
<dbReference type="Proteomes" id="UP001642409">
    <property type="component" value="Unassembled WGS sequence"/>
</dbReference>
<evidence type="ECO:0000313" key="1">
    <source>
        <dbReference type="EMBL" id="CAI9953880.1"/>
    </source>
</evidence>
<dbReference type="AlphaFoldDB" id="A0AA86Q7P7"/>
<reference evidence="1" key="1">
    <citation type="submission" date="2023-06" db="EMBL/GenBank/DDBJ databases">
        <authorList>
            <person name="Kurt Z."/>
        </authorList>
    </citation>
    <scope>NUCLEOTIDE SEQUENCE</scope>
</reference>
<sequence>MQSKTLSINKTVNKYPSKLQTKQDNMNFLEIQQTKPYNQPAKITCNKVMNLSQVKMIDKENMNKTAKILGNMWQESHGTFEQIQKEASIERLRRALSPPSQYPSMKMDEELFMELIDDLNLE</sequence>
<reference evidence="2 3" key="2">
    <citation type="submission" date="2024-07" db="EMBL/GenBank/DDBJ databases">
        <authorList>
            <person name="Akdeniz Z."/>
        </authorList>
    </citation>
    <scope>NUCLEOTIDE SEQUENCE [LARGE SCALE GENOMIC DNA]</scope>
</reference>
<proteinExistence type="predicted"/>